<dbReference type="Gene3D" id="3.30.160.390">
    <property type="entry name" value="Integrase, DNA-binding domain"/>
    <property type="match status" value="1"/>
</dbReference>
<dbReference type="InterPro" id="IPR038488">
    <property type="entry name" value="Integrase_DNA-bd_sf"/>
</dbReference>
<dbReference type="GO" id="GO:0006310">
    <property type="term" value="P:DNA recombination"/>
    <property type="evidence" value="ECO:0007669"/>
    <property type="project" value="UniProtKB-KW"/>
</dbReference>
<proteinExistence type="inferred from homology"/>
<keyword evidence="7" id="KW-1185">Reference proteome</keyword>
<evidence type="ECO:0000256" key="3">
    <source>
        <dbReference type="ARBA" id="ARBA00023125"/>
    </source>
</evidence>
<organism evidence="6 7">
    <name type="scientific">Psittacicella hinzii</name>
    <dbReference type="NCBI Taxonomy" id="2028575"/>
    <lineage>
        <taxon>Bacteria</taxon>
        <taxon>Pseudomonadati</taxon>
        <taxon>Pseudomonadota</taxon>
        <taxon>Gammaproteobacteria</taxon>
        <taxon>Pasteurellales</taxon>
        <taxon>Psittacicellaceae</taxon>
        <taxon>Psittacicella</taxon>
    </lineage>
</organism>
<evidence type="ECO:0000256" key="1">
    <source>
        <dbReference type="ARBA" id="ARBA00008857"/>
    </source>
</evidence>
<keyword evidence="4" id="KW-0233">DNA recombination</keyword>
<dbReference type="InterPro" id="IPR010998">
    <property type="entry name" value="Integrase_recombinase_N"/>
</dbReference>
<dbReference type="Pfam" id="PF13356">
    <property type="entry name" value="Arm-DNA-bind_3"/>
    <property type="match status" value="1"/>
</dbReference>
<accession>A0A3A1YQ95</accession>
<keyword evidence="2" id="KW-0229">DNA integration</keyword>
<evidence type="ECO:0000256" key="4">
    <source>
        <dbReference type="ARBA" id="ARBA00023172"/>
    </source>
</evidence>
<dbReference type="EMBL" id="NRJG01000028">
    <property type="protein sequence ID" value="RIY39701.1"/>
    <property type="molecule type" value="Genomic_DNA"/>
</dbReference>
<reference evidence="6 7" key="1">
    <citation type="submission" date="2017-08" db="EMBL/GenBank/DDBJ databases">
        <title>Reclassification of Bisgaard taxon 37 and 44.</title>
        <authorList>
            <person name="Christensen H."/>
        </authorList>
    </citation>
    <scope>NUCLEOTIDE SEQUENCE [LARGE SCALE GENOMIC DNA]</scope>
    <source>
        <strain evidence="6 7">111</strain>
    </source>
</reference>
<keyword evidence="3" id="KW-0238">DNA-binding</keyword>
<evidence type="ECO:0000313" key="6">
    <source>
        <dbReference type="EMBL" id="RIY39701.1"/>
    </source>
</evidence>
<dbReference type="GO" id="GO:0015074">
    <property type="term" value="P:DNA integration"/>
    <property type="evidence" value="ECO:0007669"/>
    <property type="project" value="UniProtKB-KW"/>
</dbReference>
<evidence type="ECO:0000313" key="7">
    <source>
        <dbReference type="Proteomes" id="UP000265916"/>
    </source>
</evidence>
<evidence type="ECO:0000256" key="2">
    <source>
        <dbReference type="ARBA" id="ARBA00022908"/>
    </source>
</evidence>
<dbReference type="RefSeq" id="WP_119530275.1">
    <property type="nucleotide sequence ID" value="NZ_JBHSSP010000037.1"/>
</dbReference>
<protein>
    <recommendedName>
        <fullName evidence="5">Integrase DNA-binding domain-containing protein</fullName>
    </recommendedName>
</protein>
<dbReference type="OrthoDB" id="9795573at2"/>
<comment type="caution">
    <text evidence="6">The sequence shown here is derived from an EMBL/GenBank/DDBJ whole genome shotgun (WGS) entry which is preliminary data.</text>
</comment>
<dbReference type="Proteomes" id="UP000265916">
    <property type="component" value="Unassembled WGS sequence"/>
</dbReference>
<dbReference type="InterPro" id="IPR011010">
    <property type="entry name" value="DNA_brk_join_enz"/>
</dbReference>
<dbReference type="Gene3D" id="1.10.443.10">
    <property type="entry name" value="Intergrase catalytic core"/>
    <property type="match status" value="1"/>
</dbReference>
<feature type="domain" description="Integrase DNA-binding" evidence="5">
    <location>
        <begin position="15"/>
        <end position="92"/>
    </location>
</feature>
<dbReference type="SUPFAM" id="SSF56349">
    <property type="entry name" value="DNA breaking-rejoining enzymes"/>
    <property type="match status" value="1"/>
</dbReference>
<dbReference type="AlphaFoldDB" id="A0A3A1YQ95"/>
<dbReference type="Gene3D" id="1.10.150.130">
    <property type="match status" value="1"/>
</dbReference>
<dbReference type="InterPro" id="IPR050808">
    <property type="entry name" value="Phage_Integrase"/>
</dbReference>
<dbReference type="PANTHER" id="PTHR30629:SF6">
    <property type="entry name" value="PROPHAGE INTEGRASE INTA-RELATED"/>
    <property type="match status" value="1"/>
</dbReference>
<comment type="similarity">
    <text evidence="1">Belongs to the 'phage' integrase family.</text>
</comment>
<dbReference type="InterPro" id="IPR025166">
    <property type="entry name" value="Integrase_DNA_bind_dom"/>
</dbReference>
<dbReference type="PANTHER" id="PTHR30629">
    <property type="entry name" value="PROPHAGE INTEGRASE"/>
    <property type="match status" value="1"/>
</dbReference>
<gene>
    <name evidence="6" type="ORF">CKF58_01770</name>
</gene>
<sequence length="387" mass="44643">MYGRLNKSIIGKAVAKVKSSHKALTLSDGGRLQLRLSPSYPGKGSWSLVVGPREKQVRVTIGEYHHSIPGYISIEQARQIAIRIKKSYQHGIPAEINNQIQREAVTLEALIMWYIDFKRPQWAERSYHKMCDFLEGIKRTKLATIPVSRLTPKLLKDELNTLGWAASTKSDAYTFIKSAVNYAIGNRMINDCKLPKYSHLFSEKVMRQPFKALDLQQIPEFFRKLKLIDKEAAASILLIILTACRCNEVLKRSQQDKLETKASGALWYIPAQRMKRGLEHTVFLPQPILKLLSYSPVVYHKMQWELKKLKFSATMHGFRSLFFSTMIEHFPQYKDAISACISHGKELTNHSDKSYHRYDFEKEKILVFSAWYEILLQHGLEQILAEL</sequence>
<dbReference type="GO" id="GO:0003677">
    <property type="term" value="F:DNA binding"/>
    <property type="evidence" value="ECO:0007669"/>
    <property type="project" value="UniProtKB-KW"/>
</dbReference>
<evidence type="ECO:0000259" key="5">
    <source>
        <dbReference type="Pfam" id="PF13356"/>
    </source>
</evidence>
<dbReference type="InterPro" id="IPR013762">
    <property type="entry name" value="Integrase-like_cat_sf"/>
</dbReference>
<name>A0A3A1YQ95_9GAMM</name>